<dbReference type="Proteomes" id="UP001304298">
    <property type="component" value="Unassembled WGS sequence"/>
</dbReference>
<dbReference type="RefSeq" id="WP_323329881.1">
    <property type="nucleotide sequence ID" value="NZ_JAYFSI010000005.1"/>
</dbReference>
<name>A0ABU5R833_9PSEU</name>
<evidence type="ECO:0000313" key="2">
    <source>
        <dbReference type="EMBL" id="MEA5362397.1"/>
    </source>
</evidence>
<gene>
    <name evidence="2" type="ORF">VA596_22860</name>
</gene>
<accession>A0ABU5R833</accession>
<keyword evidence="3" id="KW-1185">Reference proteome</keyword>
<organism evidence="2 3">
    <name type="scientific">Amycolatopsis heterodermiae</name>
    <dbReference type="NCBI Taxonomy" id="3110235"/>
    <lineage>
        <taxon>Bacteria</taxon>
        <taxon>Bacillati</taxon>
        <taxon>Actinomycetota</taxon>
        <taxon>Actinomycetes</taxon>
        <taxon>Pseudonocardiales</taxon>
        <taxon>Pseudonocardiaceae</taxon>
        <taxon>Amycolatopsis</taxon>
    </lineage>
</organism>
<dbReference type="EMBL" id="JAYFSI010000005">
    <property type="protein sequence ID" value="MEA5362397.1"/>
    <property type="molecule type" value="Genomic_DNA"/>
</dbReference>
<evidence type="ECO:0008006" key="4">
    <source>
        <dbReference type="Google" id="ProtNLM"/>
    </source>
</evidence>
<feature type="signal peptide" evidence="1">
    <location>
        <begin position="1"/>
        <end position="27"/>
    </location>
</feature>
<protein>
    <recommendedName>
        <fullName evidence="4">Lipoprotein</fullName>
    </recommendedName>
</protein>
<feature type="chain" id="PRO_5045097271" description="Lipoprotein" evidence="1">
    <location>
        <begin position="28"/>
        <end position="146"/>
    </location>
</feature>
<proteinExistence type="predicted"/>
<keyword evidence="1" id="KW-0732">Signal</keyword>
<evidence type="ECO:0000256" key="1">
    <source>
        <dbReference type="SAM" id="SignalP"/>
    </source>
</evidence>
<reference evidence="2 3" key="1">
    <citation type="submission" date="2023-12" db="EMBL/GenBank/DDBJ databases">
        <title>Amycolatopsis sp. V23-08.</title>
        <authorList>
            <person name="Somphong A."/>
        </authorList>
    </citation>
    <scope>NUCLEOTIDE SEQUENCE [LARGE SCALE GENOMIC DNA]</scope>
    <source>
        <strain evidence="2 3">V23-08</strain>
    </source>
</reference>
<sequence>MNLSFRALPAVLAAVFLAGVSQVPASAAQATCTPCNGYRYQEPGTTAVYLVIDGVRHHVPDEATYFHLWRTWDEILPGGANITLGEPLLSNSYLGQDGFAPYRVYLVGRSKRWIPDQKTFDQYSFDANKIQRPANMPGPGPDIPGR</sequence>
<evidence type="ECO:0000313" key="3">
    <source>
        <dbReference type="Proteomes" id="UP001304298"/>
    </source>
</evidence>
<comment type="caution">
    <text evidence="2">The sequence shown here is derived from an EMBL/GenBank/DDBJ whole genome shotgun (WGS) entry which is preliminary data.</text>
</comment>